<keyword evidence="8 9" id="KW-0472">Membrane</keyword>
<reference evidence="10" key="2">
    <citation type="submission" date="2021-04" db="EMBL/GenBank/DDBJ databases">
        <authorList>
            <person name="Gilroy R."/>
        </authorList>
    </citation>
    <scope>NUCLEOTIDE SEQUENCE</scope>
    <source>
        <strain evidence="10">ChiBcec8-14828</strain>
    </source>
</reference>
<evidence type="ECO:0000256" key="9">
    <source>
        <dbReference type="SAM" id="Phobius"/>
    </source>
</evidence>
<feature type="transmembrane region" description="Helical" evidence="9">
    <location>
        <begin position="276"/>
        <end position="293"/>
    </location>
</feature>
<sequence>MSTGKVYLKMPTAHEANRDMVFMMLPLLVMACYLYGARPAVLCITAVVTATVCDYLVAWLRGFQRDQTENSSVPAALVMTMLFPATVPYYIVATSTAVLVLVGKAAFGGWGSYPFHLSALGYCTAAASWPEQMLQYPVPYTDIDIFSTANATMADSTFHSLSVGGMPNVRMTNLLLGNYAGPMGTTAILVIIACAMYLWMRREIDLAIPAGFLLTCFFIALIFPRVGNVMETASLYEQFYLRYQSVKYELLTGAMLYAAVFLINDPSTRPRSRRAYFAYGVAVGLTTMAFRYFGSYDIAVCFAILLVNALSGCLDRWFAPKAHKKEALHGE</sequence>
<dbReference type="GO" id="GO:0005886">
    <property type="term" value="C:plasma membrane"/>
    <property type="evidence" value="ECO:0007669"/>
    <property type="project" value="TreeGrafter"/>
</dbReference>
<evidence type="ECO:0000256" key="5">
    <source>
        <dbReference type="ARBA" id="ARBA00022692"/>
    </source>
</evidence>
<evidence type="ECO:0000256" key="4">
    <source>
        <dbReference type="ARBA" id="ARBA00022643"/>
    </source>
</evidence>
<evidence type="ECO:0000256" key="6">
    <source>
        <dbReference type="ARBA" id="ARBA00022967"/>
    </source>
</evidence>
<dbReference type="PANTHER" id="PTHR30578">
    <property type="entry name" value="ELECTRON TRANSPORT COMPLEX PROTEIN RNFD"/>
    <property type="match status" value="1"/>
</dbReference>
<name>A0A9D2M0N5_9FIRM</name>
<feature type="transmembrane region" description="Helical" evidence="9">
    <location>
        <begin position="20"/>
        <end position="36"/>
    </location>
</feature>
<dbReference type="GO" id="GO:0055085">
    <property type="term" value="P:transmembrane transport"/>
    <property type="evidence" value="ECO:0007669"/>
    <property type="project" value="InterPro"/>
</dbReference>
<feature type="transmembrane region" description="Helical" evidence="9">
    <location>
        <begin position="179"/>
        <end position="199"/>
    </location>
</feature>
<evidence type="ECO:0000256" key="2">
    <source>
        <dbReference type="ARBA" id="ARBA00022553"/>
    </source>
</evidence>
<organism evidence="10 11">
    <name type="scientific">Candidatus Ruthenibacterium avium</name>
    <dbReference type="NCBI Taxonomy" id="2838751"/>
    <lineage>
        <taxon>Bacteria</taxon>
        <taxon>Bacillati</taxon>
        <taxon>Bacillota</taxon>
        <taxon>Clostridia</taxon>
        <taxon>Eubacteriales</taxon>
        <taxon>Oscillospiraceae</taxon>
        <taxon>Ruthenibacterium</taxon>
    </lineage>
</organism>
<feature type="transmembrane region" description="Helical" evidence="9">
    <location>
        <begin position="72"/>
        <end position="91"/>
    </location>
</feature>
<evidence type="ECO:0000256" key="8">
    <source>
        <dbReference type="ARBA" id="ARBA00023136"/>
    </source>
</evidence>
<dbReference type="AlphaFoldDB" id="A0A9D2M0N5"/>
<dbReference type="Proteomes" id="UP000824209">
    <property type="component" value="Unassembled WGS sequence"/>
</dbReference>
<evidence type="ECO:0000256" key="1">
    <source>
        <dbReference type="ARBA" id="ARBA00022448"/>
    </source>
</evidence>
<comment type="caution">
    <text evidence="10">The sequence shown here is derived from an EMBL/GenBank/DDBJ whole genome shotgun (WGS) entry which is preliminary data.</text>
</comment>
<reference evidence="10" key="1">
    <citation type="journal article" date="2021" name="PeerJ">
        <title>Extensive microbial diversity within the chicken gut microbiome revealed by metagenomics and culture.</title>
        <authorList>
            <person name="Gilroy R."/>
            <person name="Ravi A."/>
            <person name="Getino M."/>
            <person name="Pursley I."/>
            <person name="Horton D.L."/>
            <person name="Alikhan N.F."/>
            <person name="Baker D."/>
            <person name="Gharbi K."/>
            <person name="Hall N."/>
            <person name="Watson M."/>
            <person name="Adriaenssens E.M."/>
            <person name="Foster-Nyarko E."/>
            <person name="Jarju S."/>
            <person name="Secka A."/>
            <person name="Antonio M."/>
            <person name="Oren A."/>
            <person name="Chaudhuri R.R."/>
            <person name="La Ragione R."/>
            <person name="Hildebrand F."/>
            <person name="Pallen M.J."/>
        </authorList>
    </citation>
    <scope>NUCLEOTIDE SEQUENCE</scope>
    <source>
        <strain evidence="10">ChiBcec8-14828</strain>
    </source>
</reference>
<keyword evidence="4" id="KW-0288">FMN</keyword>
<evidence type="ECO:0000313" key="10">
    <source>
        <dbReference type="EMBL" id="HJB39007.1"/>
    </source>
</evidence>
<keyword evidence="7 9" id="KW-1133">Transmembrane helix</keyword>
<keyword evidence="3" id="KW-0285">Flavoprotein</keyword>
<evidence type="ECO:0000256" key="7">
    <source>
        <dbReference type="ARBA" id="ARBA00022989"/>
    </source>
</evidence>
<keyword evidence="2" id="KW-0597">Phosphoprotein</keyword>
<dbReference type="PANTHER" id="PTHR30578:SF0">
    <property type="entry name" value="ION-TRANSLOCATING OXIDOREDUCTASE COMPLEX SUBUNIT D"/>
    <property type="match status" value="1"/>
</dbReference>
<feature type="transmembrane region" description="Helical" evidence="9">
    <location>
        <begin position="299"/>
        <end position="318"/>
    </location>
</feature>
<gene>
    <name evidence="10" type="ORF">H9943_01270</name>
</gene>
<feature type="transmembrane region" description="Helical" evidence="9">
    <location>
        <begin position="42"/>
        <end position="60"/>
    </location>
</feature>
<keyword evidence="6" id="KW-1278">Translocase</keyword>
<dbReference type="EMBL" id="DWYA01000013">
    <property type="protein sequence ID" value="HJB39007.1"/>
    <property type="molecule type" value="Genomic_DNA"/>
</dbReference>
<protein>
    <submittedName>
        <fullName evidence="10">RnfABCDGE type electron transport complex subunit D</fullName>
    </submittedName>
</protein>
<evidence type="ECO:0000256" key="3">
    <source>
        <dbReference type="ARBA" id="ARBA00022630"/>
    </source>
</evidence>
<feature type="transmembrane region" description="Helical" evidence="9">
    <location>
        <begin position="206"/>
        <end position="226"/>
    </location>
</feature>
<keyword evidence="5 9" id="KW-0812">Transmembrane</keyword>
<keyword evidence="1" id="KW-0813">Transport</keyword>
<evidence type="ECO:0000313" key="11">
    <source>
        <dbReference type="Proteomes" id="UP000824209"/>
    </source>
</evidence>
<dbReference type="Pfam" id="PF03116">
    <property type="entry name" value="NQR2_RnfD_RnfE"/>
    <property type="match status" value="1"/>
</dbReference>
<dbReference type="PROSITE" id="PS51257">
    <property type="entry name" value="PROKAR_LIPOPROTEIN"/>
    <property type="match status" value="1"/>
</dbReference>
<proteinExistence type="predicted"/>
<accession>A0A9D2M0N5</accession>
<feature type="transmembrane region" description="Helical" evidence="9">
    <location>
        <begin position="246"/>
        <end position="264"/>
    </location>
</feature>
<dbReference type="InterPro" id="IPR004338">
    <property type="entry name" value="NqrB/RnfD"/>
</dbReference>